<dbReference type="STRING" id="119641.SAMN05421842_101265"/>
<dbReference type="AlphaFoldDB" id="A0A1I1HDL9"/>
<reference evidence="1 2" key="1">
    <citation type="submission" date="2016-10" db="EMBL/GenBank/DDBJ databases">
        <authorList>
            <person name="de Groot N.N."/>
        </authorList>
    </citation>
    <scope>NUCLEOTIDE SEQUENCE [LARGE SCALE GENOMIC DNA]</scope>
    <source>
        <strain evidence="1 2">DSM 12992</strain>
    </source>
</reference>
<sequence length="89" mass="10319">MEKVINYMEIWVKDDMEKLLKESDVCKCNKCQKDIYALALNNLKPCYVVTTKGIVMTKLSGMYQQFETDIIIEVTKAIEIVSNSPRHDK</sequence>
<protein>
    <submittedName>
        <fullName evidence="1">Competence protein ComFB</fullName>
    </submittedName>
</protein>
<accession>A0A1I1HDL9</accession>
<name>A0A1I1HDL9_9CLOT</name>
<keyword evidence="2" id="KW-1185">Reference proteome</keyword>
<proteinExistence type="predicted"/>
<dbReference type="InterPro" id="IPR019657">
    <property type="entry name" value="ComFB"/>
</dbReference>
<dbReference type="RefSeq" id="WP_090088164.1">
    <property type="nucleotide sequence ID" value="NZ_FOMG01000001.1"/>
</dbReference>
<dbReference type="OrthoDB" id="5616024at2"/>
<evidence type="ECO:0000313" key="1">
    <source>
        <dbReference type="EMBL" id="SFC21805.1"/>
    </source>
</evidence>
<gene>
    <name evidence="1" type="ORF">SAMN05421842_101265</name>
</gene>
<dbReference type="EMBL" id="FOMG01000001">
    <property type="protein sequence ID" value="SFC21805.1"/>
    <property type="molecule type" value="Genomic_DNA"/>
</dbReference>
<dbReference type="Pfam" id="PF10719">
    <property type="entry name" value="ComFB"/>
    <property type="match status" value="1"/>
</dbReference>
<evidence type="ECO:0000313" key="2">
    <source>
        <dbReference type="Proteomes" id="UP000199263"/>
    </source>
</evidence>
<dbReference type="Proteomes" id="UP000199263">
    <property type="component" value="Unassembled WGS sequence"/>
</dbReference>
<organism evidence="1 2">
    <name type="scientific">Clostridium uliginosum</name>
    <dbReference type="NCBI Taxonomy" id="119641"/>
    <lineage>
        <taxon>Bacteria</taxon>
        <taxon>Bacillati</taxon>
        <taxon>Bacillota</taxon>
        <taxon>Clostridia</taxon>
        <taxon>Eubacteriales</taxon>
        <taxon>Clostridiaceae</taxon>
        <taxon>Clostridium</taxon>
    </lineage>
</organism>